<dbReference type="FunFam" id="3.30.60.60:FF:000003">
    <property type="entry name" value="Histone acetyltransferase"/>
    <property type="match status" value="1"/>
</dbReference>
<dbReference type="Proteomes" id="UP000014500">
    <property type="component" value="Unassembled WGS sequence"/>
</dbReference>
<keyword evidence="5" id="KW-0862">Zinc</keyword>
<dbReference type="eggNOG" id="KOG2747">
    <property type="taxonomic scope" value="Eukaryota"/>
</dbReference>
<dbReference type="GO" id="GO:0010484">
    <property type="term" value="F:histone H3 acetyltransferase activity"/>
    <property type="evidence" value="ECO:0007669"/>
    <property type="project" value="TreeGrafter"/>
</dbReference>
<dbReference type="GO" id="GO:0036409">
    <property type="term" value="C:histone H3-K14 acetyltransferase complex"/>
    <property type="evidence" value="ECO:0007669"/>
    <property type="project" value="TreeGrafter"/>
</dbReference>
<dbReference type="EC" id="2.3.1.48" evidence="8"/>
<evidence type="ECO:0000256" key="5">
    <source>
        <dbReference type="ARBA" id="ARBA00022833"/>
    </source>
</evidence>
<dbReference type="GO" id="GO:0003682">
    <property type="term" value="F:chromatin binding"/>
    <property type="evidence" value="ECO:0007669"/>
    <property type="project" value="TreeGrafter"/>
</dbReference>
<dbReference type="Gene3D" id="3.30.60.60">
    <property type="entry name" value="N-acetyl transferase-like"/>
    <property type="match status" value="1"/>
</dbReference>
<reference evidence="11" key="1">
    <citation type="submission" date="2011-05" db="EMBL/GenBank/DDBJ databases">
        <authorList>
            <person name="Richards S.R."/>
            <person name="Qu J."/>
            <person name="Jiang H."/>
            <person name="Jhangiani S.N."/>
            <person name="Agravi P."/>
            <person name="Goodspeed R."/>
            <person name="Gross S."/>
            <person name="Mandapat C."/>
            <person name="Jackson L."/>
            <person name="Mathew T."/>
            <person name="Pu L."/>
            <person name="Thornton R."/>
            <person name="Saada N."/>
            <person name="Wilczek-Boney K.B."/>
            <person name="Lee S."/>
            <person name="Kovar C."/>
            <person name="Wu Y."/>
            <person name="Scherer S.E."/>
            <person name="Worley K.C."/>
            <person name="Muzny D.M."/>
            <person name="Gibbs R."/>
        </authorList>
    </citation>
    <scope>NUCLEOTIDE SEQUENCE</scope>
    <source>
        <strain evidence="11">Brora</strain>
    </source>
</reference>
<keyword evidence="11" id="KW-1185">Reference proteome</keyword>
<keyword evidence="7 8" id="KW-0539">Nucleus</keyword>
<evidence type="ECO:0000256" key="1">
    <source>
        <dbReference type="ARBA" id="ARBA00004123"/>
    </source>
</evidence>
<dbReference type="GO" id="GO:0006357">
    <property type="term" value="P:regulation of transcription by RNA polymerase II"/>
    <property type="evidence" value="ECO:0007669"/>
    <property type="project" value="TreeGrafter"/>
</dbReference>
<dbReference type="Pfam" id="PF01853">
    <property type="entry name" value="MOZ_SAS"/>
    <property type="match status" value="1"/>
</dbReference>
<dbReference type="PANTHER" id="PTHR10615">
    <property type="entry name" value="HISTONE ACETYLTRANSFERASE"/>
    <property type="match status" value="1"/>
</dbReference>
<proteinExistence type="inferred from homology"/>
<dbReference type="EMBL" id="JH430685">
    <property type="status" value="NOT_ANNOTATED_CDS"/>
    <property type="molecule type" value="Genomic_DNA"/>
</dbReference>
<accession>T1JJM7</accession>
<comment type="subcellular location">
    <subcellularLocation>
        <location evidence="1 8">Nucleus</location>
    </subcellularLocation>
</comment>
<keyword evidence="2" id="KW-0808">Transferase</keyword>
<dbReference type="AlphaFoldDB" id="T1JJM7"/>
<dbReference type="GO" id="GO:0010485">
    <property type="term" value="F:histone H4 acetyltransferase activity"/>
    <property type="evidence" value="ECO:0007669"/>
    <property type="project" value="TreeGrafter"/>
</dbReference>
<feature type="domain" description="MYST-type HAT" evidence="9">
    <location>
        <begin position="74"/>
        <end position="209"/>
    </location>
</feature>
<keyword evidence="4" id="KW-0863">Zinc-finger</keyword>
<comment type="catalytic activity">
    <reaction evidence="8">
        <text>L-lysyl-[protein] + acetyl-CoA = N(6)-acetyl-L-lysyl-[protein] + CoA + H(+)</text>
        <dbReference type="Rhea" id="RHEA:45948"/>
        <dbReference type="Rhea" id="RHEA-COMP:9752"/>
        <dbReference type="Rhea" id="RHEA-COMP:10731"/>
        <dbReference type="ChEBI" id="CHEBI:15378"/>
        <dbReference type="ChEBI" id="CHEBI:29969"/>
        <dbReference type="ChEBI" id="CHEBI:57287"/>
        <dbReference type="ChEBI" id="CHEBI:57288"/>
        <dbReference type="ChEBI" id="CHEBI:61930"/>
        <dbReference type="EC" id="2.3.1.48"/>
    </reaction>
</comment>
<dbReference type="GO" id="GO:0003712">
    <property type="term" value="F:transcription coregulator activity"/>
    <property type="evidence" value="ECO:0007669"/>
    <property type="project" value="TreeGrafter"/>
</dbReference>
<evidence type="ECO:0000313" key="11">
    <source>
        <dbReference type="Proteomes" id="UP000014500"/>
    </source>
</evidence>
<evidence type="ECO:0000256" key="8">
    <source>
        <dbReference type="RuleBase" id="RU361211"/>
    </source>
</evidence>
<dbReference type="PhylomeDB" id="T1JJM7"/>
<name>T1JJM7_STRMM</name>
<dbReference type="SUPFAM" id="SSF55729">
    <property type="entry name" value="Acyl-CoA N-acyltransferases (Nat)"/>
    <property type="match status" value="1"/>
</dbReference>
<evidence type="ECO:0000259" key="9">
    <source>
        <dbReference type="PROSITE" id="PS51726"/>
    </source>
</evidence>
<dbReference type="EnsemblMetazoa" id="SMAR014057-RA">
    <property type="protein sequence ID" value="SMAR014057-PA"/>
    <property type="gene ID" value="SMAR014057"/>
</dbReference>
<dbReference type="Pfam" id="PF17772">
    <property type="entry name" value="zf-MYST"/>
    <property type="match status" value="1"/>
</dbReference>
<reference evidence="10" key="2">
    <citation type="submission" date="2015-02" db="UniProtKB">
        <authorList>
            <consortium name="EnsemblMetazoa"/>
        </authorList>
    </citation>
    <scope>IDENTIFICATION</scope>
</reference>
<comment type="similarity">
    <text evidence="8">Belongs to the MYST (SAS/MOZ) family.</text>
</comment>
<evidence type="ECO:0000256" key="2">
    <source>
        <dbReference type="ARBA" id="ARBA00022679"/>
    </source>
</evidence>
<dbReference type="PANTHER" id="PTHR10615:SF161">
    <property type="entry name" value="HISTONE ACETYLTRANSFERASE KAT7"/>
    <property type="match status" value="1"/>
</dbReference>
<sequence length="209" mass="24629">MICLRERFQSCDGRKVLTERKNNKSETKTEEVGRRYRQPNLKGVSYDYDLALFKEAQARAAEDMVENQLKSVPENNKGISSIIMGHYEMDVWYQSPYPEEYARLPKLYLCEFCLKYMKSNVILRRHVAKCVWLQPPGDEIYRKGNLSVFEVDGQKTKIYCQNLCLLAKLFLDHKTLYYDVEPFLFYIMTEVDSEGCHMVGYFSKFSKDV</sequence>
<evidence type="ECO:0000256" key="7">
    <source>
        <dbReference type="ARBA" id="ARBA00023242"/>
    </source>
</evidence>
<dbReference type="HOGENOM" id="CLU_1316892_0_0_1"/>
<dbReference type="STRING" id="126957.T1JJM7"/>
<dbReference type="Gene3D" id="3.40.630.30">
    <property type="match status" value="1"/>
</dbReference>
<dbReference type="GO" id="GO:0008270">
    <property type="term" value="F:zinc ion binding"/>
    <property type="evidence" value="ECO:0007669"/>
    <property type="project" value="UniProtKB-KW"/>
</dbReference>
<evidence type="ECO:0000256" key="6">
    <source>
        <dbReference type="ARBA" id="ARBA00022853"/>
    </source>
</evidence>
<evidence type="ECO:0000313" key="10">
    <source>
        <dbReference type="EnsemblMetazoa" id="SMAR014057-PA"/>
    </source>
</evidence>
<dbReference type="InterPro" id="IPR040706">
    <property type="entry name" value="Zf-MYST"/>
</dbReference>
<dbReference type="PROSITE" id="PS51726">
    <property type="entry name" value="MYST_HAT"/>
    <property type="match status" value="1"/>
</dbReference>
<dbReference type="InterPro" id="IPR050603">
    <property type="entry name" value="MYST_HAT"/>
</dbReference>
<protein>
    <recommendedName>
        <fullName evidence="8">Histone acetyltransferase</fullName>
        <ecNumber evidence="8">2.3.1.48</ecNumber>
    </recommendedName>
</protein>
<dbReference type="InterPro" id="IPR002717">
    <property type="entry name" value="HAT_MYST-type"/>
</dbReference>
<evidence type="ECO:0000256" key="4">
    <source>
        <dbReference type="ARBA" id="ARBA00022771"/>
    </source>
</evidence>
<organism evidence="10 11">
    <name type="scientific">Strigamia maritima</name>
    <name type="common">European centipede</name>
    <name type="synonym">Geophilus maritimus</name>
    <dbReference type="NCBI Taxonomy" id="126957"/>
    <lineage>
        <taxon>Eukaryota</taxon>
        <taxon>Metazoa</taxon>
        <taxon>Ecdysozoa</taxon>
        <taxon>Arthropoda</taxon>
        <taxon>Myriapoda</taxon>
        <taxon>Chilopoda</taxon>
        <taxon>Pleurostigmophora</taxon>
        <taxon>Geophilomorpha</taxon>
        <taxon>Linotaeniidae</taxon>
        <taxon>Strigamia</taxon>
    </lineage>
</organism>
<dbReference type="InterPro" id="IPR016181">
    <property type="entry name" value="Acyl_CoA_acyltransferase"/>
</dbReference>
<keyword evidence="3" id="KW-0479">Metal-binding</keyword>
<keyword evidence="6" id="KW-0156">Chromatin regulator</keyword>
<evidence type="ECO:0000256" key="3">
    <source>
        <dbReference type="ARBA" id="ARBA00022723"/>
    </source>
</evidence>